<evidence type="ECO:0000256" key="1">
    <source>
        <dbReference type="ARBA" id="ARBA00004141"/>
    </source>
</evidence>
<dbReference type="PANTHER" id="PTHR43427:SF6">
    <property type="entry name" value="CHLORIDE CHANNEL PROTEIN CLC-E"/>
    <property type="match status" value="1"/>
</dbReference>
<feature type="transmembrane region" description="Helical" evidence="11">
    <location>
        <begin position="277"/>
        <end position="295"/>
    </location>
</feature>
<evidence type="ECO:0000256" key="4">
    <source>
        <dbReference type="ARBA" id="ARBA00022989"/>
    </source>
</evidence>
<feature type="transmembrane region" description="Helical" evidence="11">
    <location>
        <begin position="403"/>
        <end position="422"/>
    </location>
</feature>
<name>A0A5E4RFS0_9BURK</name>
<feature type="domain" description="CBS" evidence="12">
    <location>
        <begin position="521"/>
        <end position="579"/>
    </location>
</feature>
<evidence type="ECO:0000313" key="14">
    <source>
        <dbReference type="Proteomes" id="UP000400981"/>
    </source>
</evidence>
<keyword evidence="6 11" id="KW-0472">Membrane</keyword>
<evidence type="ECO:0000256" key="6">
    <source>
        <dbReference type="ARBA" id="ARBA00023136"/>
    </source>
</evidence>
<dbReference type="EMBL" id="CABPSH010000001">
    <property type="protein sequence ID" value="VVD61372.1"/>
    <property type="molecule type" value="Genomic_DNA"/>
</dbReference>
<keyword evidence="3 11" id="KW-0812">Transmembrane</keyword>
<gene>
    <name evidence="13" type="ORF">PEP31012_00118</name>
</gene>
<dbReference type="CDD" id="cd00400">
    <property type="entry name" value="Voltage_gated_ClC"/>
    <property type="match status" value="1"/>
</dbReference>
<dbReference type="OrthoDB" id="9767361at2"/>
<keyword evidence="4 11" id="KW-1133">Transmembrane helix</keyword>
<dbReference type="NCBIfam" id="NF002505">
    <property type="entry name" value="PRK01862.1"/>
    <property type="match status" value="1"/>
</dbReference>
<evidence type="ECO:0000256" key="8">
    <source>
        <dbReference type="ARBA" id="ARBA00023214"/>
    </source>
</evidence>
<dbReference type="SUPFAM" id="SSF54631">
    <property type="entry name" value="CBS-domain pair"/>
    <property type="match status" value="1"/>
</dbReference>
<feature type="transmembrane region" description="Helical" evidence="11">
    <location>
        <begin position="73"/>
        <end position="93"/>
    </location>
</feature>
<dbReference type="InterPro" id="IPR050368">
    <property type="entry name" value="ClC-type_chloride_channel"/>
</dbReference>
<evidence type="ECO:0000256" key="11">
    <source>
        <dbReference type="SAM" id="Phobius"/>
    </source>
</evidence>
<dbReference type="InterPro" id="IPR000644">
    <property type="entry name" value="CBS_dom"/>
</dbReference>
<feature type="transmembrane region" description="Helical" evidence="11">
    <location>
        <begin position="168"/>
        <end position="193"/>
    </location>
</feature>
<dbReference type="InterPro" id="IPR001807">
    <property type="entry name" value="ClC"/>
</dbReference>
<dbReference type="SUPFAM" id="SSF81340">
    <property type="entry name" value="Clc chloride channel"/>
    <property type="match status" value="1"/>
</dbReference>
<keyword evidence="9" id="KW-0407">Ion channel</keyword>
<keyword evidence="8" id="KW-0868">Chloride</keyword>
<dbReference type="Pfam" id="PF00654">
    <property type="entry name" value="Voltage_CLC"/>
    <property type="match status" value="1"/>
</dbReference>
<feature type="transmembrane region" description="Helical" evidence="11">
    <location>
        <begin position="315"/>
        <end position="335"/>
    </location>
</feature>
<dbReference type="Gene3D" id="1.10.3080.10">
    <property type="entry name" value="Clc chloride channel"/>
    <property type="match status" value="1"/>
</dbReference>
<reference evidence="13 14" key="1">
    <citation type="submission" date="2019-08" db="EMBL/GenBank/DDBJ databases">
        <authorList>
            <person name="Peeters C."/>
        </authorList>
    </citation>
    <scope>NUCLEOTIDE SEQUENCE [LARGE SCALE GENOMIC DNA]</scope>
    <source>
        <strain evidence="13 14">LMG 31012</strain>
    </source>
</reference>
<feature type="transmembrane region" description="Helical" evidence="11">
    <location>
        <begin position="342"/>
        <end position="361"/>
    </location>
</feature>
<keyword evidence="7" id="KW-0869">Chloride channel</keyword>
<evidence type="ECO:0000256" key="10">
    <source>
        <dbReference type="PROSITE-ProRule" id="PRU00703"/>
    </source>
</evidence>
<dbReference type="PROSITE" id="PS51371">
    <property type="entry name" value="CBS"/>
    <property type="match status" value="2"/>
</dbReference>
<keyword evidence="2" id="KW-0813">Transport</keyword>
<evidence type="ECO:0000313" key="13">
    <source>
        <dbReference type="EMBL" id="VVD61372.1"/>
    </source>
</evidence>
<feature type="domain" description="CBS" evidence="12">
    <location>
        <begin position="455"/>
        <end position="515"/>
    </location>
</feature>
<evidence type="ECO:0000256" key="5">
    <source>
        <dbReference type="ARBA" id="ARBA00023065"/>
    </source>
</evidence>
<evidence type="ECO:0000259" key="12">
    <source>
        <dbReference type="PROSITE" id="PS51371"/>
    </source>
</evidence>
<dbReference type="Proteomes" id="UP000400981">
    <property type="component" value="Unassembled WGS sequence"/>
</dbReference>
<protein>
    <submittedName>
        <fullName evidence="13">Voltage-gated ClC-type chloride channel ClcB</fullName>
    </submittedName>
</protein>
<dbReference type="AlphaFoldDB" id="A0A5E4RFS0"/>
<evidence type="ECO:0000256" key="3">
    <source>
        <dbReference type="ARBA" id="ARBA00022692"/>
    </source>
</evidence>
<dbReference type="CDD" id="cd02205">
    <property type="entry name" value="CBS_pair_SF"/>
    <property type="match status" value="1"/>
</dbReference>
<dbReference type="Gene3D" id="3.10.580.10">
    <property type="entry name" value="CBS-domain"/>
    <property type="match status" value="1"/>
</dbReference>
<organism evidence="13 14">
    <name type="scientific">Pandoraea eparura</name>
    <dbReference type="NCBI Taxonomy" id="2508291"/>
    <lineage>
        <taxon>Bacteria</taxon>
        <taxon>Pseudomonadati</taxon>
        <taxon>Pseudomonadota</taxon>
        <taxon>Betaproteobacteria</taxon>
        <taxon>Burkholderiales</taxon>
        <taxon>Burkholderiaceae</taxon>
        <taxon>Pandoraea</taxon>
    </lineage>
</organism>
<evidence type="ECO:0000256" key="7">
    <source>
        <dbReference type="ARBA" id="ARBA00023173"/>
    </source>
</evidence>
<dbReference type="GO" id="GO:0005254">
    <property type="term" value="F:chloride channel activity"/>
    <property type="evidence" value="ECO:0007669"/>
    <property type="project" value="UniProtKB-KW"/>
</dbReference>
<dbReference type="RefSeq" id="WP_150588010.1">
    <property type="nucleotide sequence ID" value="NZ_CABPSH010000001.1"/>
</dbReference>
<dbReference type="InterPro" id="IPR046342">
    <property type="entry name" value="CBS_dom_sf"/>
</dbReference>
<feature type="transmembrane region" description="Helical" evidence="11">
    <location>
        <begin position="25"/>
        <end position="46"/>
    </location>
</feature>
<proteinExistence type="predicted"/>
<keyword evidence="14" id="KW-1185">Reference proteome</keyword>
<dbReference type="PANTHER" id="PTHR43427">
    <property type="entry name" value="CHLORIDE CHANNEL PROTEIN CLC-E"/>
    <property type="match status" value="1"/>
</dbReference>
<accession>A0A5E4RFS0</accession>
<dbReference type="SMART" id="SM00116">
    <property type="entry name" value="CBS"/>
    <property type="match status" value="2"/>
</dbReference>
<dbReference type="Pfam" id="PF00571">
    <property type="entry name" value="CBS"/>
    <property type="match status" value="2"/>
</dbReference>
<evidence type="ECO:0000256" key="2">
    <source>
        <dbReference type="ARBA" id="ARBA00022448"/>
    </source>
</evidence>
<sequence>MVRRHVIWVLKARLRLKALLSTSEGYALLPWAALAGLLGALATIAFRESIHAIQFVLSGHSGSLVEMAKALPWYWRVVMPAAGGLVAGLFLIWSRRVPAGAMSDYMEAVTIGDGRLPMRQSLLRSLSSLFTIASGGAIGREGSMVQLAALVASLLGRLRNFDAEQLRILVACGAAAGLTSAYNAPIAGAFFVTEIVIGSIVMRHFGPILVASVVANITMRELPGYRPAYEMPAFPAIFGVEVVLFIALGAFCGVISPQFLRLLNRSRKEFQRMTLPVPLKLAIGGLGVGIISIWVPEVWGNGYSVVNSLLHAQWVWSFVVVVLVLKIIATALTIGAGAVGGVFTPTLFVGAALGYLSGLVAHGLWPHATSDPFAYAMVGMGAFLAASTSAPLMAILMIFEMTLSYQVVLPLIVSCVVAYFVARSISDVSMYDVTIKRHRDATDRLRLRGMQMRMLIRPTETVLPMTAGFDQISSMFLEYPVKYVYVVDEAGRYQGVLALGDLVRVMLKRREGDALTARNLLRRDDVHVISPNMGLADALQRFMTHPGERLPVVDGMCGTLLGVVHKSSVLDAYARLGASM</sequence>
<evidence type="ECO:0000256" key="9">
    <source>
        <dbReference type="ARBA" id="ARBA00023303"/>
    </source>
</evidence>
<dbReference type="GO" id="GO:0034707">
    <property type="term" value="C:chloride channel complex"/>
    <property type="evidence" value="ECO:0007669"/>
    <property type="project" value="UniProtKB-KW"/>
</dbReference>
<dbReference type="PRINTS" id="PR00762">
    <property type="entry name" value="CLCHANNEL"/>
</dbReference>
<feature type="transmembrane region" description="Helical" evidence="11">
    <location>
        <begin position="231"/>
        <end position="256"/>
    </location>
</feature>
<feature type="transmembrane region" description="Helical" evidence="11">
    <location>
        <begin position="373"/>
        <end position="396"/>
    </location>
</feature>
<comment type="subcellular location">
    <subcellularLocation>
        <location evidence="1">Membrane</location>
        <topology evidence="1">Multi-pass membrane protein</topology>
    </subcellularLocation>
</comment>
<keyword evidence="10" id="KW-0129">CBS domain</keyword>
<keyword evidence="5" id="KW-0406">Ion transport</keyword>
<dbReference type="InterPro" id="IPR014743">
    <property type="entry name" value="Cl-channel_core"/>
</dbReference>